<sequence length="171" mass="18827">MFTTTGPLYDAGGSAIRAWLLDQGLLDAVVALPEGLSTSTGVRLYALVFSKRRRKVLFIDLRGFYQDGDARRLERRTISEAALDELSRSLRHSKPTAYSRTAAAKDLSFRQVSVTHHTTAVTSRREAGNVPAGDLHHRSLARLGPSACPTSAIASETDHRLCRRPVRKDRG</sequence>
<comment type="caution">
    <text evidence="2">The sequence shown here is derived from an EMBL/GenBank/DDBJ whole genome shotgun (WGS) entry which is preliminary data.</text>
</comment>
<dbReference type="SUPFAM" id="SSF53335">
    <property type="entry name" value="S-adenosyl-L-methionine-dependent methyltransferases"/>
    <property type="match status" value="1"/>
</dbReference>
<dbReference type="Pfam" id="PF02384">
    <property type="entry name" value="N6_Mtase"/>
    <property type="match status" value="1"/>
</dbReference>
<name>A0A1V6MYN5_9ACTN</name>
<dbReference type="Gene3D" id="3.40.50.150">
    <property type="entry name" value="Vaccinia Virus protein VP39"/>
    <property type="match status" value="1"/>
</dbReference>
<organism evidence="2 3">
    <name type="scientific">Streptomyces phaeoluteigriseus</name>
    <dbReference type="NCBI Taxonomy" id="114686"/>
    <lineage>
        <taxon>Bacteria</taxon>
        <taxon>Bacillati</taxon>
        <taxon>Actinomycetota</taxon>
        <taxon>Actinomycetes</taxon>
        <taxon>Kitasatosporales</taxon>
        <taxon>Streptomycetaceae</taxon>
        <taxon>Streptomyces</taxon>
        <taxon>Streptomyces aurantiacus group</taxon>
    </lineage>
</organism>
<gene>
    <name evidence="2" type="ORF">BM536_002025</name>
</gene>
<dbReference type="STRING" id="114686.BM536_002025"/>
<dbReference type="AlphaFoldDB" id="A0A1V6MYN5"/>
<protein>
    <recommendedName>
        <fullName evidence="1">DNA methylase adenine-specific domain-containing protein</fullName>
    </recommendedName>
</protein>
<evidence type="ECO:0000313" key="3">
    <source>
        <dbReference type="Proteomes" id="UP000184286"/>
    </source>
</evidence>
<dbReference type="GO" id="GO:0008170">
    <property type="term" value="F:N-methyltransferase activity"/>
    <property type="evidence" value="ECO:0007669"/>
    <property type="project" value="InterPro"/>
</dbReference>
<dbReference type="InterPro" id="IPR003356">
    <property type="entry name" value="DNA_methylase_A-5"/>
</dbReference>
<evidence type="ECO:0000259" key="1">
    <source>
        <dbReference type="Pfam" id="PF02384"/>
    </source>
</evidence>
<reference evidence="3" key="1">
    <citation type="submission" date="2016-11" db="EMBL/GenBank/DDBJ databases">
        <authorList>
            <person name="Schniete J.K."/>
            <person name="Salih T."/>
            <person name="Algora Gallardo L."/>
            <person name="Martinez Fernandez S."/>
            <person name="Herron P.R."/>
        </authorList>
    </citation>
    <scope>NUCLEOTIDE SEQUENCE [LARGE SCALE GENOMIC DNA]</scope>
    <source>
        <strain evidence="3">DSM 41896</strain>
    </source>
</reference>
<dbReference type="EMBL" id="MPOH02000003">
    <property type="protein sequence ID" value="OQD57550.1"/>
    <property type="molecule type" value="Genomic_DNA"/>
</dbReference>
<feature type="domain" description="DNA methylase adenine-specific" evidence="1">
    <location>
        <begin position="6"/>
        <end position="92"/>
    </location>
</feature>
<accession>A0A1V6MYN5</accession>
<dbReference type="Proteomes" id="UP000184286">
    <property type="component" value="Unassembled WGS sequence"/>
</dbReference>
<dbReference type="InterPro" id="IPR029063">
    <property type="entry name" value="SAM-dependent_MTases_sf"/>
</dbReference>
<evidence type="ECO:0000313" key="2">
    <source>
        <dbReference type="EMBL" id="OQD57550.1"/>
    </source>
</evidence>
<reference evidence="2 3" key="2">
    <citation type="submission" date="2017-02" db="EMBL/GenBank/DDBJ databases">
        <title>Draft genome sequence of Streptomyces phaeoluteigriseus type strain DSM41896.</title>
        <authorList>
            <person name="Salih T.S."/>
            <person name="Algora Gallardo L."/>
            <person name="Melo Santos T."/>
            <person name="Filgueira Martinez S."/>
            <person name="Herron P.R."/>
        </authorList>
    </citation>
    <scope>NUCLEOTIDE SEQUENCE [LARGE SCALE GENOMIC DNA]</scope>
    <source>
        <strain evidence="2 3">DSM 41896</strain>
    </source>
</reference>
<dbReference type="GO" id="GO:0003677">
    <property type="term" value="F:DNA binding"/>
    <property type="evidence" value="ECO:0007669"/>
    <property type="project" value="InterPro"/>
</dbReference>
<proteinExistence type="predicted"/>